<evidence type="ECO:0000313" key="3">
    <source>
        <dbReference type="Proteomes" id="UP000176846"/>
    </source>
</evidence>
<feature type="transmembrane region" description="Helical" evidence="1">
    <location>
        <begin position="42"/>
        <end position="68"/>
    </location>
</feature>
<organism evidence="2 3">
    <name type="scientific">Candidatus Uhrbacteria bacterium RIFCSPLOWO2_01_FULL_47_25</name>
    <dbReference type="NCBI Taxonomy" id="1802402"/>
    <lineage>
        <taxon>Bacteria</taxon>
        <taxon>Candidatus Uhriibacteriota</taxon>
    </lineage>
</organism>
<gene>
    <name evidence="2" type="ORF">A2936_01180</name>
</gene>
<evidence type="ECO:0000313" key="2">
    <source>
        <dbReference type="EMBL" id="OGL82159.1"/>
    </source>
</evidence>
<dbReference type="AlphaFoldDB" id="A0A1F7UV63"/>
<keyword evidence="1" id="KW-0472">Membrane</keyword>
<name>A0A1F7UV63_9BACT</name>
<reference evidence="2 3" key="1">
    <citation type="journal article" date="2016" name="Nat. Commun.">
        <title>Thousands of microbial genomes shed light on interconnected biogeochemical processes in an aquifer system.</title>
        <authorList>
            <person name="Anantharaman K."/>
            <person name="Brown C.T."/>
            <person name="Hug L.A."/>
            <person name="Sharon I."/>
            <person name="Castelle C.J."/>
            <person name="Probst A.J."/>
            <person name="Thomas B.C."/>
            <person name="Singh A."/>
            <person name="Wilkins M.J."/>
            <person name="Karaoz U."/>
            <person name="Brodie E.L."/>
            <person name="Williams K.H."/>
            <person name="Hubbard S.S."/>
            <person name="Banfield J.F."/>
        </authorList>
    </citation>
    <scope>NUCLEOTIDE SEQUENCE [LARGE SCALE GENOMIC DNA]</scope>
</reference>
<proteinExistence type="predicted"/>
<accession>A0A1F7UV63</accession>
<evidence type="ECO:0000256" key="1">
    <source>
        <dbReference type="SAM" id="Phobius"/>
    </source>
</evidence>
<dbReference type="EMBL" id="MGEK01000023">
    <property type="protein sequence ID" value="OGL82159.1"/>
    <property type="molecule type" value="Genomic_DNA"/>
</dbReference>
<keyword evidence="1" id="KW-1133">Transmembrane helix</keyword>
<keyword evidence="1" id="KW-0812">Transmembrane</keyword>
<sequence>MIHHSPNLEQQIPFDPDFDEADHVEMIVSNDNSRFGLTSKQAFVVGLISSMLTLGTIGFIILLVMLFYS</sequence>
<protein>
    <submittedName>
        <fullName evidence="2">Uncharacterized protein</fullName>
    </submittedName>
</protein>
<dbReference type="Proteomes" id="UP000176846">
    <property type="component" value="Unassembled WGS sequence"/>
</dbReference>
<comment type="caution">
    <text evidence="2">The sequence shown here is derived from an EMBL/GenBank/DDBJ whole genome shotgun (WGS) entry which is preliminary data.</text>
</comment>